<dbReference type="PANTHER" id="PTHR20842">
    <property type="entry name" value="PROTEASE S51 ALPHA-ASPARTYL DIPEPTIDASE"/>
    <property type="match status" value="1"/>
</dbReference>
<dbReference type="Pfam" id="PF03575">
    <property type="entry name" value="Peptidase_S51"/>
    <property type="match status" value="1"/>
</dbReference>
<dbReference type="GO" id="GO:0006508">
    <property type="term" value="P:proteolysis"/>
    <property type="evidence" value="ECO:0007669"/>
    <property type="project" value="UniProtKB-KW"/>
</dbReference>
<dbReference type="Gene3D" id="3.40.50.880">
    <property type="match status" value="1"/>
</dbReference>
<keyword evidence="2" id="KW-0645">Protease</keyword>
<accession>A0A168LSW8</accession>
<evidence type="ECO:0008006" key="7">
    <source>
        <dbReference type="Google" id="ProtNLM"/>
    </source>
</evidence>
<name>A0A168LSW8_9BACL</name>
<reference evidence="5 6" key="1">
    <citation type="submission" date="2016-03" db="EMBL/GenBank/DDBJ databases">
        <title>Draft genome sequence of Paenibacillus glacialis DSM 22343.</title>
        <authorList>
            <person name="Shin S.-K."/>
            <person name="Yi H."/>
        </authorList>
    </citation>
    <scope>NUCLEOTIDE SEQUENCE [LARGE SCALE GENOMIC DNA]</scope>
    <source>
        <strain evidence="5 6">DSM 22343</strain>
    </source>
</reference>
<dbReference type="GO" id="GO:0008236">
    <property type="term" value="F:serine-type peptidase activity"/>
    <property type="evidence" value="ECO:0007669"/>
    <property type="project" value="UniProtKB-KW"/>
</dbReference>
<proteinExistence type="inferred from homology"/>
<organism evidence="5 6">
    <name type="scientific">Paenibacillus glacialis</name>
    <dbReference type="NCBI Taxonomy" id="494026"/>
    <lineage>
        <taxon>Bacteria</taxon>
        <taxon>Bacillati</taxon>
        <taxon>Bacillota</taxon>
        <taxon>Bacilli</taxon>
        <taxon>Bacillales</taxon>
        <taxon>Paenibacillaceae</taxon>
        <taxon>Paenibacillus</taxon>
    </lineage>
</organism>
<evidence type="ECO:0000313" key="5">
    <source>
        <dbReference type="EMBL" id="OAB43790.1"/>
    </source>
</evidence>
<keyword evidence="6" id="KW-1185">Reference proteome</keyword>
<comment type="caution">
    <text evidence="5">The sequence shown here is derived from an EMBL/GenBank/DDBJ whole genome shotgun (WGS) entry which is preliminary data.</text>
</comment>
<dbReference type="InterPro" id="IPR005320">
    <property type="entry name" value="Peptidase_S51"/>
</dbReference>
<keyword evidence="4" id="KW-0720">Serine protease</keyword>
<evidence type="ECO:0000256" key="4">
    <source>
        <dbReference type="ARBA" id="ARBA00022825"/>
    </source>
</evidence>
<dbReference type="SUPFAM" id="SSF52317">
    <property type="entry name" value="Class I glutamine amidotransferase-like"/>
    <property type="match status" value="1"/>
</dbReference>
<dbReference type="InterPro" id="IPR029062">
    <property type="entry name" value="Class_I_gatase-like"/>
</dbReference>
<protein>
    <recommendedName>
        <fullName evidence="7">Peptidase E</fullName>
    </recommendedName>
</protein>
<evidence type="ECO:0000313" key="6">
    <source>
        <dbReference type="Proteomes" id="UP000076967"/>
    </source>
</evidence>
<comment type="similarity">
    <text evidence="1">Belongs to the peptidase S51 family.</text>
</comment>
<evidence type="ECO:0000256" key="3">
    <source>
        <dbReference type="ARBA" id="ARBA00022801"/>
    </source>
</evidence>
<dbReference type="OrthoDB" id="9778515at2"/>
<dbReference type="Proteomes" id="UP000076967">
    <property type="component" value="Unassembled WGS sequence"/>
</dbReference>
<dbReference type="RefSeq" id="WP_068531533.1">
    <property type="nucleotide sequence ID" value="NZ_LVJH01000010.1"/>
</dbReference>
<evidence type="ECO:0000256" key="1">
    <source>
        <dbReference type="ARBA" id="ARBA00006534"/>
    </source>
</evidence>
<keyword evidence="3" id="KW-0378">Hydrolase</keyword>
<gene>
    <name evidence="5" type="ORF">PGLA_08410</name>
</gene>
<dbReference type="CDD" id="cd03146">
    <property type="entry name" value="GAT1_Peptidase_E"/>
    <property type="match status" value="1"/>
</dbReference>
<dbReference type="PANTHER" id="PTHR20842:SF0">
    <property type="entry name" value="ALPHA-ASPARTYL DIPEPTIDASE"/>
    <property type="match status" value="1"/>
</dbReference>
<dbReference type="STRING" id="494026.PGLA_08410"/>
<sequence length="246" mass="27562">MGIIVAIGGGELSLHETYAIDSEIVKLTGKEKPTALFIPTASGDAPGYCDTFQQIYGDELNCDVDFLLLIDNKMTREEIAHKVSQADLIYVGGGHTGNMLAIWREYQVDRMLLEAYNNGTVLSGLSAGSICWFEHGHSDISIPGSNDNWEYIKLEALGMLKGFHCPHFNEDARPMSFPEMIQGTDDMGIAIENYCAIIYNDNQYKVIKTADDANAYKVFCRNNHVVKEEIVQDERFRDIAELYDTK</sequence>
<dbReference type="EMBL" id="LVJH01000010">
    <property type="protein sequence ID" value="OAB43790.1"/>
    <property type="molecule type" value="Genomic_DNA"/>
</dbReference>
<evidence type="ECO:0000256" key="2">
    <source>
        <dbReference type="ARBA" id="ARBA00022670"/>
    </source>
</evidence>
<dbReference type="AlphaFoldDB" id="A0A168LSW8"/>